<evidence type="ECO:0000256" key="1">
    <source>
        <dbReference type="SAM" id="MobiDB-lite"/>
    </source>
</evidence>
<keyword evidence="3" id="KW-1185">Reference proteome</keyword>
<dbReference type="Proteomes" id="UP000187283">
    <property type="component" value="Unassembled WGS sequence"/>
</dbReference>
<protein>
    <submittedName>
        <fullName evidence="2">Uncharacterized protein</fullName>
    </submittedName>
</protein>
<feature type="compositionally biased region" description="Polar residues" evidence="1">
    <location>
        <begin position="27"/>
        <end position="41"/>
    </location>
</feature>
<dbReference type="AlphaFoldDB" id="A0A1R1XL07"/>
<evidence type="ECO:0000313" key="2">
    <source>
        <dbReference type="EMBL" id="OMJ15304.1"/>
    </source>
</evidence>
<name>A0A1R1XL07_9FUNG</name>
<gene>
    <name evidence="2" type="ORF">AYI70_g7360</name>
</gene>
<reference evidence="2 3" key="1">
    <citation type="submission" date="2017-01" db="EMBL/GenBank/DDBJ databases">
        <authorList>
            <person name="Mah S.A."/>
            <person name="Swanson W.J."/>
            <person name="Moy G.W."/>
            <person name="Vacquier V.D."/>
        </authorList>
    </citation>
    <scope>NUCLEOTIDE SEQUENCE [LARGE SCALE GENOMIC DNA]</scope>
    <source>
        <strain evidence="2 3">GSMNP</strain>
    </source>
</reference>
<accession>A0A1R1XL07</accession>
<evidence type="ECO:0000313" key="3">
    <source>
        <dbReference type="Proteomes" id="UP000187283"/>
    </source>
</evidence>
<organism evidence="2 3">
    <name type="scientific">Smittium culicis</name>
    <dbReference type="NCBI Taxonomy" id="133412"/>
    <lineage>
        <taxon>Eukaryota</taxon>
        <taxon>Fungi</taxon>
        <taxon>Fungi incertae sedis</taxon>
        <taxon>Zoopagomycota</taxon>
        <taxon>Kickxellomycotina</taxon>
        <taxon>Harpellomycetes</taxon>
        <taxon>Harpellales</taxon>
        <taxon>Legeriomycetaceae</taxon>
        <taxon>Smittium</taxon>
    </lineage>
</organism>
<feature type="compositionally biased region" description="Basic and acidic residues" evidence="1">
    <location>
        <begin position="45"/>
        <end position="72"/>
    </location>
</feature>
<dbReference type="EMBL" id="LSSN01002719">
    <property type="protein sequence ID" value="OMJ15304.1"/>
    <property type="molecule type" value="Genomic_DNA"/>
</dbReference>
<feature type="region of interest" description="Disordered" evidence="1">
    <location>
        <begin position="27"/>
        <end position="77"/>
    </location>
</feature>
<comment type="caution">
    <text evidence="2">The sequence shown here is derived from an EMBL/GenBank/DDBJ whole genome shotgun (WGS) entry which is preliminary data.</text>
</comment>
<proteinExistence type="predicted"/>
<sequence length="328" mass="38199">MSFLRHSTASQAIIYAIQQEIIKVNQPTQHKPEDQANSNGYENKLSTDEPRDTQGKGKEYDQRSRKTNKEGGNKYTQSCLIPRKSSSYESGSLFLTIDDEKAVRTKKSITFREKRLEHSCKIVDTCFGKFINVETTYRIGMEDFFYQRSQKWNFFTDVSDLNWGIVVGDKHYSGLSKAQQIPLVINVKELLFILIHEETRMKLIQKPIEGIRGPMETLYIDGDEISTELYSIDTKPCGYPVETESANRMFIIEKKFQQDPENFRRTRCGYVCDPKEHTAENFRKLEARQRSYNDKRVQTCMEELEAIPRNDTFHGGRTRFSKRKFGDA</sequence>